<sequence length="268" mass="29279">MKNEQRTQVQEQHAGNETKVWQSESYDHQMAFVSAYGAPLVDLLNIQPGETVIDWGCGTGDLAAGIADKGAVVFGIDASVDMIERARVKHPSIKFAVEDGQRYRSEQPVDAIFSNAALHWMTDAAGTAASIAASLKPGGRFVAEFGGSGNVKAVTDALQSAFETVKPAKPFRHPWYFPTIGEYATLLQEVGFEVNTAMLYDRPTPQVGGDNGIRGWLATFADVIMEGIDAEQAAAIIALTEERLRPALYRDGEWIVDYRRLRVTATKQ</sequence>
<reference evidence="1 2" key="1">
    <citation type="submission" date="2010-07" db="EMBL/GenBank/DDBJ databases">
        <title>The draft genome of Paenibacillus curdlanolyticus YK9.</title>
        <authorList>
            <consortium name="US DOE Joint Genome Institute (JGI-PGF)"/>
            <person name="Lucas S."/>
            <person name="Copeland A."/>
            <person name="Lapidus A."/>
            <person name="Cheng J.-F."/>
            <person name="Bruce D."/>
            <person name="Goodwin L."/>
            <person name="Pitluck S."/>
            <person name="Land M.L."/>
            <person name="Hauser L."/>
            <person name="Chang Y.-J."/>
            <person name="Jeffries C."/>
            <person name="Anderson I.J."/>
            <person name="Johnson E."/>
            <person name="Loganathan U."/>
            <person name="Mulhopadhyay B."/>
            <person name="Kyrpides N."/>
            <person name="Woyke T.J."/>
        </authorList>
    </citation>
    <scope>NUCLEOTIDE SEQUENCE [LARGE SCALE GENOMIC DNA]</scope>
    <source>
        <strain evidence="1 2">YK9</strain>
    </source>
</reference>
<evidence type="ECO:0000313" key="1">
    <source>
        <dbReference type="EMBL" id="EFM10062.1"/>
    </source>
</evidence>
<proteinExistence type="predicted"/>
<dbReference type="STRING" id="717606.PaecuDRAFT_3021"/>
<dbReference type="PANTHER" id="PTHR43861">
    <property type="entry name" value="TRANS-ACONITATE 2-METHYLTRANSFERASE-RELATED"/>
    <property type="match status" value="1"/>
</dbReference>
<dbReference type="eggNOG" id="COG4106">
    <property type="taxonomic scope" value="Bacteria"/>
</dbReference>
<dbReference type="CDD" id="cd02440">
    <property type="entry name" value="AdoMet_MTases"/>
    <property type="match status" value="1"/>
</dbReference>
<dbReference type="PANTHER" id="PTHR43861:SF1">
    <property type="entry name" value="TRANS-ACONITATE 2-METHYLTRANSFERASE"/>
    <property type="match status" value="1"/>
</dbReference>
<dbReference type="GO" id="GO:0008168">
    <property type="term" value="F:methyltransferase activity"/>
    <property type="evidence" value="ECO:0007669"/>
    <property type="project" value="UniProtKB-KW"/>
</dbReference>
<dbReference type="GO" id="GO:0032259">
    <property type="term" value="P:methylation"/>
    <property type="evidence" value="ECO:0007669"/>
    <property type="project" value="UniProtKB-KW"/>
</dbReference>
<dbReference type="InterPro" id="IPR029063">
    <property type="entry name" value="SAM-dependent_MTases_sf"/>
</dbReference>
<dbReference type="Proteomes" id="UP000005387">
    <property type="component" value="Unassembled WGS sequence"/>
</dbReference>
<organism evidence="1 2">
    <name type="scientific">Paenibacillus curdlanolyticus YK9</name>
    <dbReference type="NCBI Taxonomy" id="717606"/>
    <lineage>
        <taxon>Bacteria</taxon>
        <taxon>Bacillati</taxon>
        <taxon>Bacillota</taxon>
        <taxon>Bacilli</taxon>
        <taxon>Bacillales</taxon>
        <taxon>Paenibacillaceae</taxon>
        <taxon>Paenibacillus</taxon>
    </lineage>
</organism>
<dbReference type="Pfam" id="PF13489">
    <property type="entry name" value="Methyltransf_23"/>
    <property type="match status" value="1"/>
</dbReference>
<accession>E0IBI2</accession>
<protein>
    <submittedName>
        <fullName evidence="1">Methyltransferase type 11</fullName>
    </submittedName>
</protein>
<gene>
    <name evidence="1" type="ORF">PaecuDRAFT_3021</name>
</gene>
<dbReference type="RefSeq" id="WP_006039009.1">
    <property type="nucleotide sequence ID" value="NZ_AEDD01000008.1"/>
</dbReference>
<name>E0IBI2_9BACL</name>
<dbReference type="OrthoDB" id="9760689at2"/>
<dbReference type="AlphaFoldDB" id="E0IBI2"/>
<keyword evidence="2" id="KW-1185">Reference proteome</keyword>
<evidence type="ECO:0000313" key="2">
    <source>
        <dbReference type="Proteomes" id="UP000005387"/>
    </source>
</evidence>
<keyword evidence="1" id="KW-0489">Methyltransferase</keyword>
<dbReference type="EMBL" id="AEDD01000008">
    <property type="protein sequence ID" value="EFM10062.1"/>
    <property type="molecule type" value="Genomic_DNA"/>
</dbReference>
<dbReference type="Gene3D" id="3.40.50.150">
    <property type="entry name" value="Vaccinia Virus protein VP39"/>
    <property type="match status" value="1"/>
</dbReference>
<keyword evidence="1" id="KW-0808">Transferase</keyword>
<dbReference type="SUPFAM" id="SSF53335">
    <property type="entry name" value="S-adenosyl-L-methionine-dependent methyltransferases"/>
    <property type="match status" value="1"/>
</dbReference>